<evidence type="ECO:0000259" key="2">
    <source>
        <dbReference type="Pfam" id="PF17829"/>
    </source>
</evidence>
<dbReference type="Gene3D" id="3.20.20.520">
    <property type="entry name" value="Glycosyl hydrolase family 115"/>
    <property type="match status" value="1"/>
</dbReference>
<dbReference type="Gene3D" id="3.30.379.10">
    <property type="entry name" value="Chitobiase/beta-hexosaminidase domain 2-like"/>
    <property type="match status" value="1"/>
</dbReference>
<dbReference type="InterPro" id="IPR031924">
    <property type="entry name" value="GH115"/>
</dbReference>
<sequence length="977" mass="111218">MEFTISQEILKNVTASNSSASMSGALFYREEEAFSGVNKIARKVMHDVELVFGYAPQAAADRSQLGKNAILYGTVGHSPMLLELEKKQLIDLSEIRGKREVFLFQVIDRPFEGVEKALVIAGSDKRGTIYGLFHLSERLGVSPLVDWANVKPQRKASFNLAADLKYISKEPSVRFRGFFINDEWPAFGNWTMKNFGGFNGEMYEHVFELLLRLKGNYLWPAMWSARFYNDGPGLANAELADEYGVVMGASHHEPCLRYGEEYKYLRGKDSIYGDAWNFITNREGITKFWEDGLKRSGKYESVITVGMRGEADTAIMGNEATLADNIQLLREVLQTQNRLIQEQVHPNLSEVPRMLALYKEVEPFFYGDQTTPGLINSEELADVILMLCDDNHGNLRTLPTEEMRSHRGGYGMYYHFDYHGGPISYEWINSSYLPKIWEQMTMAYDFGVRDLWIVNVGDISTQEFPLSYFLELAYDFEQWGTQAINKTDLYTKQWIQRQFAGVFHEDEMEKVFELLTGYTRIAHKRRPEHMNSNVYHPVNYKETDHLLNQIDHLLNLANELVGTVDEADLPVYYALVYYPAVGNLNLQKMWLLTGKNHYKAKLGEMEANKLAEQIRECMNRDRELVNQFHTIDHGRWYGMGLSEHIGFTQWNEDEAQNPILMHVLPANKPRLLVTVDGTTQRSEGSSWHINQLVMNDFLQPDVEEASFTISSISDLPAEYKITCNHPWLTCSSMGGSLNGKEKTMEVIHVKMDRSAIKGETEGHIVIEMPIGTCTIMVNVSNHDFSELPNMTFIETNGYISIEAEHYALNKEAVKENGEASRFEVIHGYGKTLSAVKAFPTTEYFTAGEDAPYLEYHFRVQEGGAYEVELYMQPSNPVTNEGTLLCGIQVNEEEINVVNTLPEGYRVDDGNWAAGVLDHIRRHSTGIRCREGLNTLRIFAVSPGFVLEKLVIYPVGKKPADSYLGPAETYYVGREGKL</sequence>
<dbReference type="InterPro" id="IPR042301">
    <property type="entry name" value="GH115_sf"/>
</dbReference>
<dbReference type="EMBL" id="BOSM01000004">
    <property type="protein sequence ID" value="GIP58976.1"/>
    <property type="molecule type" value="Genomic_DNA"/>
</dbReference>
<dbReference type="Proteomes" id="UP000681290">
    <property type="component" value="Unassembled WGS sequence"/>
</dbReference>
<organism evidence="3 4">
    <name type="scientific">Paenibacillus woosongensis</name>
    <dbReference type="NCBI Taxonomy" id="307580"/>
    <lineage>
        <taxon>Bacteria</taxon>
        <taxon>Bacillati</taxon>
        <taxon>Bacillota</taxon>
        <taxon>Bacilli</taxon>
        <taxon>Bacillales</taxon>
        <taxon>Paenibacillaceae</taxon>
        <taxon>Paenibacillus</taxon>
    </lineage>
</organism>
<dbReference type="InterPro" id="IPR029018">
    <property type="entry name" value="Hex-like_dom2"/>
</dbReference>
<dbReference type="Gene3D" id="2.60.120.1620">
    <property type="match status" value="1"/>
</dbReference>
<dbReference type="Pfam" id="PF17829">
    <property type="entry name" value="GH115_C"/>
    <property type="match status" value="1"/>
</dbReference>
<dbReference type="Gene3D" id="1.20.58.2150">
    <property type="match status" value="1"/>
</dbReference>
<proteinExistence type="predicted"/>
<dbReference type="Pfam" id="PF15979">
    <property type="entry name" value="Glyco_hydro_115"/>
    <property type="match status" value="1"/>
</dbReference>
<feature type="domain" description="Gylcosyl hydrolase 115 C-terminal" evidence="2">
    <location>
        <begin position="791"/>
        <end position="967"/>
    </location>
</feature>
<keyword evidence="1" id="KW-0378">Hydrolase</keyword>
<evidence type="ECO:0000313" key="4">
    <source>
        <dbReference type="Proteomes" id="UP000681290"/>
    </source>
</evidence>
<dbReference type="RefSeq" id="WP_213591580.1">
    <property type="nucleotide sequence ID" value="NZ_BOSM01000004.1"/>
</dbReference>
<dbReference type="PANTHER" id="PTHR37842:SF2">
    <property type="entry name" value="GYLCOSYL HYDROLASE 115 C-TERMINAL DOMAIN-CONTAINING PROTEIN"/>
    <property type="match status" value="1"/>
</dbReference>
<evidence type="ECO:0000256" key="1">
    <source>
        <dbReference type="ARBA" id="ARBA00022801"/>
    </source>
</evidence>
<comment type="caution">
    <text evidence="3">The sequence shown here is derived from an EMBL/GenBank/DDBJ whole genome shotgun (WGS) entry which is preliminary data.</text>
</comment>
<reference evidence="3 4" key="1">
    <citation type="submission" date="2021-03" db="EMBL/GenBank/DDBJ databases">
        <title>Antimicrobial resistance genes in bacteria isolated from Japanese honey, and their potential for conferring macrolide and lincosamide resistance in the American foulbrood pathogen Paenibacillus larvae.</title>
        <authorList>
            <person name="Okamoto M."/>
            <person name="Kumagai M."/>
            <person name="Kanamori H."/>
            <person name="Takamatsu D."/>
        </authorList>
    </citation>
    <scope>NUCLEOTIDE SEQUENCE [LARGE SCALE GENOMIC DNA]</scope>
    <source>
        <strain evidence="3 4">J15TS10</strain>
    </source>
</reference>
<dbReference type="PANTHER" id="PTHR37842">
    <property type="match status" value="1"/>
</dbReference>
<accession>A0ABQ4MSN3</accession>
<gene>
    <name evidence="3" type="ORF">J15TS10_27900</name>
</gene>
<name>A0ABQ4MSN3_9BACL</name>
<keyword evidence="4" id="KW-1185">Reference proteome</keyword>
<dbReference type="InterPro" id="IPR041437">
    <property type="entry name" value="GH115_C"/>
</dbReference>
<evidence type="ECO:0000313" key="3">
    <source>
        <dbReference type="EMBL" id="GIP58976.1"/>
    </source>
</evidence>
<protein>
    <recommendedName>
        <fullName evidence="2">Gylcosyl hydrolase 115 C-terminal domain-containing protein</fullName>
    </recommendedName>
</protein>
<dbReference type="SUPFAM" id="SSF55545">
    <property type="entry name" value="beta-N-acetylhexosaminidase-like domain"/>
    <property type="match status" value="1"/>
</dbReference>